<evidence type="ECO:0000313" key="1">
    <source>
        <dbReference type="EMBL" id="MFC7617058.1"/>
    </source>
</evidence>
<keyword evidence="2" id="KW-1185">Reference proteome</keyword>
<name>A0ABW2TX78_9PSEU</name>
<organism evidence="1 2">
    <name type="scientific">Actinokineospora soli</name>
    <dbReference type="NCBI Taxonomy" id="1048753"/>
    <lineage>
        <taxon>Bacteria</taxon>
        <taxon>Bacillati</taxon>
        <taxon>Actinomycetota</taxon>
        <taxon>Actinomycetes</taxon>
        <taxon>Pseudonocardiales</taxon>
        <taxon>Pseudonocardiaceae</taxon>
        <taxon>Actinokineospora</taxon>
    </lineage>
</organism>
<proteinExistence type="predicted"/>
<gene>
    <name evidence="1" type="ORF">ACFQV2_30150</name>
</gene>
<dbReference type="EMBL" id="JBHTEY010000004">
    <property type="protein sequence ID" value="MFC7617058.1"/>
    <property type="molecule type" value="Genomic_DNA"/>
</dbReference>
<reference evidence="2" key="1">
    <citation type="journal article" date="2019" name="Int. J. Syst. Evol. Microbiol.">
        <title>The Global Catalogue of Microorganisms (GCM) 10K type strain sequencing project: providing services to taxonomists for standard genome sequencing and annotation.</title>
        <authorList>
            <consortium name="The Broad Institute Genomics Platform"/>
            <consortium name="The Broad Institute Genome Sequencing Center for Infectious Disease"/>
            <person name="Wu L."/>
            <person name="Ma J."/>
        </authorList>
    </citation>
    <scope>NUCLEOTIDE SEQUENCE [LARGE SCALE GENOMIC DNA]</scope>
    <source>
        <strain evidence="2">JCM 17695</strain>
    </source>
</reference>
<sequence>MDHVGDPELCTMRIQVLVSLSYSDQENAGGGLGLLDTAQDLLAEIPAGRAGWSCRA</sequence>
<accession>A0ABW2TX78</accession>
<protein>
    <submittedName>
        <fullName evidence="1">Uncharacterized protein</fullName>
    </submittedName>
</protein>
<evidence type="ECO:0000313" key="2">
    <source>
        <dbReference type="Proteomes" id="UP001596512"/>
    </source>
</evidence>
<dbReference type="Proteomes" id="UP001596512">
    <property type="component" value="Unassembled WGS sequence"/>
</dbReference>
<comment type="caution">
    <text evidence="1">The sequence shown here is derived from an EMBL/GenBank/DDBJ whole genome shotgun (WGS) entry which is preliminary data.</text>
</comment>